<accession>A0AAD8UER0</accession>
<name>A0AAD8UER0_GLOAC</name>
<dbReference type="AlphaFoldDB" id="A0AAD8UER0"/>
<sequence length="213" mass="23704">MSLMQRYPPSTLSAHNGAPIPLNSAPPYEYVLQNHPAQRCKQPVTRQRLPSACLLLPTSTLELNRHTSSARHIAPICALIRPQICSRRHHLLHHTLHGTHAEAVYIPGAATLRQRLGALPAPWPKTSVINPWARRDRPPVTSHELLTYSVHILVPSPLFNLSSAGPPHFHLFGTAIHTTCGTAVCYPIRPPLKSLLQKSATRFEDRGTRPQFK</sequence>
<gene>
    <name evidence="1" type="ORF">BDZ83DRAFT_410682</name>
</gene>
<protein>
    <submittedName>
        <fullName evidence="1">Uncharacterized protein</fullName>
    </submittedName>
</protein>
<dbReference type="Proteomes" id="UP001244207">
    <property type="component" value="Unassembled WGS sequence"/>
</dbReference>
<evidence type="ECO:0000313" key="1">
    <source>
        <dbReference type="EMBL" id="KAK1722852.1"/>
    </source>
</evidence>
<dbReference type="EMBL" id="JAHMHS010000073">
    <property type="protein sequence ID" value="KAK1722852.1"/>
    <property type="molecule type" value="Genomic_DNA"/>
</dbReference>
<evidence type="ECO:0000313" key="2">
    <source>
        <dbReference type="Proteomes" id="UP001244207"/>
    </source>
</evidence>
<proteinExistence type="predicted"/>
<dbReference type="GeneID" id="85386812"/>
<organism evidence="1 2">
    <name type="scientific">Glomerella acutata</name>
    <name type="common">Colletotrichum acutatum</name>
    <dbReference type="NCBI Taxonomy" id="27357"/>
    <lineage>
        <taxon>Eukaryota</taxon>
        <taxon>Fungi</taxon>
        <taxon>Dikarya</taxon>
        <taxon>Ascomycota</taxon>
        <taxon>Pezizomycotina</taxon>
        <taxon>Sordariomycetes</taxon>
        <taxon>Hypocreomycetidae</taxon>
        <taxon>Glomerellales</taxon>
        <taxon>Glomerellaceae</taxon>
        <taxon>Colletotrichum</taxon>
        <taxon>Colletotrichum acutatum species complex</taxon>
    </lineage>
</organism>
<dbReference type="RefSeq" id="XP_060362907.1">
    <property type="nucleotide sequence ID" value="XM_060502913.1"/>
</dbReference>
<keyword evidence="2" id="KW-1185">Reference proteome</keyword>
<comment type="caution">
    <text evidence="1">The sequence shown here is derived from an EMBL/GenBank/DDBJ whole genome shotgun (WGS) entry which is preliminary data.</text>
</comment>
<reference evidence="1" key="1">
    <citation type="submission" date="2021-12" db="EMBL/GenBank/DDBJ databases">
        <title>Comparative genomics, transcriptomics and evolutionary studies reveal genomic signatures of adaptation to plant cell wall in hemibiotrophic fungi.</title>
        <authorList>
            <consortium name="DOE Joint Genome Institute"/>
            <person name="Baroncelli R."/>
            <person name="Diaz J.F."/>
            <person name="Benocci T."/>
            <person name="Peng M."/>
            <person name="Battaglia E."/>
            <person name="Haridas S."/>
            <person name="Andreopoulos W."/>
            <person name="Labutti K."/>
            <person name="Pangilinan J."/>
            <person name="Floch G.L."/>
            <person name="Makela M.R."/>
            <person name="Henrissat B."/>
            <person name="Grigoriev I.V."/>
            <person name="Crouch J.A."/>
            <person name="De Vries R.P."/>
            <person name="Sukno S.A."/>
            <person name="Thon M.R."/>
        </authorList>
    </citation>
    <scope>NUCLEOTIDE SEQUENCE</scope>
    <source>
        <strain evidence="1">CBS 112980</strain>
    </source>
</reference>